<dbReference type="GO" id="GO:0101005">
    <property type="term" value="F:deubiquitinase activity"/>
    <property type="evidence" value="ECO:0007669"/>
    <property type="project" value="TreeGrafter"/>
</dbReference>
<dbReference type="PANTHER" id="PTHR12378">
    <property type="entry name" value="DESUMOYLATING ISOPEPTIDASE"/>
    <property type="match status" value="1"/>
</dbReference>
<evidence type="ECO:0000256" key="2">
    <source>
        <dbReference type="ARBA" id="ARBA00022670"/>
    </source>
</evidence>
<feature type="domain" description="PPPDE" evidence="5">
    <location>
        <begin position="16"/>
        <end position="153"/>
    </location>
</feature>
<dbReference type="Gene3D" id="3.90.1720.30">
    <property type="entry name" value="PPPDE domains"/>
    <property type="match status" value="1"/>
</dbReference>
<dbReference type="PROSITE" id="PS51858">
    <property type="entry name" value="PPPDE"/>
    <property type="match status" value="1"/>
</dbReference>
<proteinExistence type="inferred from homology"/>
<sequence length="326" mass="36047">MGKKDKKGSSRKGVTSNIYLNVYDLTPFNNYLYWFGLGVFHSGIEVYGMEYGYGAHDYPSSGVFEVEPRLCPGFHFRLSVRIGSTTLPRSDFQNFIQDLASKYHGNSYHLISKNCNHFTEEVAVYLTGKPIPAWVNRLARLGSLFHCLLPDGIQVSQVRHVPSQTRNTSSEDGSDSLVSSIIDDEEDLLLMAPRLSNFSSSSSSTSPSNSHSNSVSNSHSNAISNSVSNSHSNANTNTNGKTNTNMNAKTNTNSNLNSKSNSNTKFILNANAISNFNSHSRSHSQPHSLSHLPLHPHSHAHSYSYAFNFRDKDLPPRLAKDIICSK</sequence>
<dbReference type="GO" id="GO:0016579">
    <property type="term" value="P:protein deubiquitination"/>
    <property type="evidence" value="ECO:0007669"/>
    <property type="project" value="TreeGrafter"/>
</dbReference>
<keyword evidence="3" id="KW-0378">Hydrolase</keyword>
<evidence type="ECO:0000256" key="1">
    <source>
        <dbReference type="ARBA" id="ARBA00008140"/>
    </source>
</evidence>
<dbReference type="EMBL" id="JAMRDG010000001">
    <property type="protein sequence ID" value="KAJ3706939.1"/>
    <property type="molecule type" value="Genomic_DNA"/>
</dbReference>
<dbReference type="InterPro" id="IPR042266">
    <property type="entry name" value="PPPDE_sf"/>
</dbReference>
<name>A0AAD5ZZI7_9POAL</name>
<keyword evidence="7" id="KW-1185">Reference proteome</keyword>
<evidence type="ECO:0000256" key="4">
    <source>
        <dbReference type="SAM" id="MobiDB-lite"/>
    </source>
</evidence>
<evidence type="ECO:0000313" key="6">
    <source>
        <dbReference type="EMBL" id="KAJ3706939.1"/>
    </source>
</evidence>
<reference evidence="6 7" key="1">
    <citation type="journal article" date="2022" name="Cell">
        <title>Repeat-based holocentromeres influence genome architecture and karyotype evolution.</title>
        <authorList>
            <person name="Hofstatter P.G."/>
            <person name="Thangavel G."/>
            <person name="Lux T."/>
            <person name="Neumann P."/>
            <person name="Vondrak T."/>
            <person name="Novak P."/>
            <person name="Zhang M."/>
            <person name="Costa L."/>
            <person name="Castellani M."/>
            <person name="Scott A."/>
            <person name="Toegelov H."/>
            <person name="Fuchs J."/>
            <person name="Mata-Sucre Y."/>
            <person name="Dias Y."/>
            <person name="Vanzela A.L.L."/>
            <person name="Huettel B."/>
            <person name="Almeida C.C.S."/>
            <person name="Simkova H."/>
            <person name="Souza G."/>
            <person name="Pedrosa-Harand A."/>
            <person name="Macas J."/>
            <person name="Mayer K.F.X."/>
            <person name="Houben A."/>
            <person name="Marques A."/>
        </authorList>
    </citation>
    <scope>NUCLEOTIDE SEQUENCE [LARGE SCALE GENOMIC DNA]</scope>
    <source>
        <strain evidence="6">RhyTen1mFocal</strain>
    </source>
</reference>
<dbReference type="SMART" id="SM01179">
    <property type="entry name" value="DUF862"/>
    <property type="match status" value="1"/>
</dbReference>
<organism evidence="6 7">
    <name type="scientific">Rhynchospora tenuis</name>
    <dbReference type="NCBI Taxonomy" id="198213"/>
    <lineage>
        <taxon>Eukaryota</taxon>
        <taxon>Viridiplantae</taxon>
        <taxon>Streptophyta</taxon>
        <taxon>Embryophyta</taxon>
        <taxon>Tracheophyta</taxon>
        <taxon>Spermatophyta</taxon>
        <taxon>Magnoliopsida</taxon>
        <taxon>Liliopsida</taxon>
        <taxon>Poales</taxon>
        <taxon>Cyperaceae</taxon>
        <taxon>Cyperoideae</taxon>
        <taxon>Rhynchosporeae</taxon>
        <taxon>Rhynchospora</taxon>
    </lineage>
</organism>
<dbReference type="GO" id="GO:0006508">
    <property type="term" value="P:proteolysis"/>
    <property type="evidence" value="ECO:0007669"/>
    <property type="project" value="UniProtKB-KW"/>
</dbReference>
<evidence type="ECO:0000259" key="5">
    <source>
        <dbReference type="PROSITE" id="PS51858"/>
    </source>
</evidence>
<accession>A0AAD5ZZI7</accession>
<protein>
    <recommendedName>
        <fullName evidence="5">PPPDE domain-containing protein</fullName>
    </recommendedName>
</protein>
<dbReference type="InterPro" id="IPR008580">
    <property type="entry name" value="PPPDE_dom"/>
</dbReference>
<dbReference type="Pfam" id="PF05903">
    <property type="entry name" value="Peptidase_C97"/>
    <property type="match status" value="1"/>
</dbReference>
<feature type="region of interest" description="Disordered" evidence="4">
    <location>
        <begin position="198"/>
        <end position="262"/>
    </location>
</feature>
<gene>
    <name evidence="6" type="ORF">LUZ61_010644</name>
</gene>
<evidence type="ECO:0000313" key="7">
    <source>
        <dbReference type="Proteomes" id="UP001210211"/>
    </source>
</evidence>
<dbReference type="PANTHER" id="PTHR12378:SF10">
    <property type="entry name" value="OS04G0548000 PROTEIN"/>
    <property type="match status" value="1"/>
</dbReference>
<comment type="caution">
    <text evidence="6">The sequence shown here is derived from an EMBL/GenBank/DDBJ whole genome shotgun (WGS) entry which is preliminary data.</text>
</comment>
<comment type="similarity">
    <text evidence="1">Belongs to the DeSI family.</text>
</comment>
<dbReference type="AlphaFoldDB" id="A0AAD5ZZI7"/>
<evidence type="ECO:0000256" key="3">
    <source>
        <dbReference type="ARBA" id="ARBA00022801"/>
    </source>
</evidence>
<dbReference type="Proteomes" id="UP001210211">
    <property type="component" value="Unassembled WGS sequence"/>
</dbReference>
<keyword evidence="2" id="KW-0645">Protease</keyword>